<dbReference type="InterPro" id="IPR011009">
    <property type="entry name" value="Kinase-like_dom_sf"/>
</dbReference>
<dbReference type="CDD" id="cd14014">
    <property type="entry name" value="STKc_PknB_like"/>
    <property type="match status" value="1"/>
</dbReference>
<keyword evidence="4 5" id="KW-0067">ATP-binding</keyword>
<dbReference type="PROSITE" id="PS00107">
    <property type="entry name" value="PROTEIN_KINASE_ATP"/>
    <property type="match status" value="1"/>
</dbReference>
<dbReference type="GO" id="GO:0005524">
    <property type="term" value="F:ATP binding"/>
    <property type="evidence" value="ECO:0007669"/>
    <property type="project" value="UniProtKB-UniRule"/>
</dbReference>
<dbReference type="OrthoDB" id="9801841at2"/>
<protein>
    <recommendedName>
        <fullName evidence="9">Protein kinase domain-containing protein</fullName>
    </recommendedName>
</protein>
<feature type="region of interest" description="Disordered" evidence="7">
    <location>
        <begin position="1"/>
        <end position="52"/>
    </location>
</feature>
<keyword evidence="11" id="KW-1185">Reference proteome</keyword>
<organism evidence="10 11">
    <name type="scientific">Ahniella affigens</name>
    <dbReference type="NCBI Taxonomy" id="2021234"/>
    <lineage>
        <taxon>Bacteria</taxon>
        <taxon>Pseudomonadati</taxon>
        <taxon>Pseudomonadota</taxon>
        <taxon>Gammaproteobacteria</taxon>
        <taxon>Lysobacterales</taxon>
        <taxon>Rhodanobacteraceae</taxon>
        <taxon>Ahniella</taxon>
    </lineage>
</organism>
<dbReference type="PROSITE" id="PS00108">
    <property type="entry name" value="PROTEIN_KINASE_ST"/>
    <property type="match status" value="1"/>
</dbReference>
<dbReference type="PANTHER" id="PTHR43289">
    <property type="entry name" value="MITOGEN-ACTIVATED PROTEIN KINASE KINASE KINASE 20-RELATED"/>
    <property type="match status" value="1"/>
</dbReference>
<feature type="coiled-coil region" evidence="6">
    <location>
        <begin position="756"/>
        <end position="783"/>
    </location>
</feature>
<feature type="compositionally biased region" description="Basic and acidic residues" evidence="7">
    <location>
        <begin position="1"/>
        <end position="20"/>
    </location>
</feature>
<evidence type="ECO:0000256" key="8">
    <source>
        <dbReference type="SAM" id="Phobius"/>
    </source>
</evidence>
<dbReference type="KEGG" id="xba:C7S18_21255"/>
<dbReference type="GO" id="GO:0004674">
    <property type="term" value="F:protein serine/threonine kinase activity"/>
    <property type="evidence" value="ECO:0007669"/>
    <property type="project" value="TreeGrafter"/>
</dbReference>
<evidence type="ECO:0000256" key="7">
    <source>
        <dbReference type="SAM" id="MobiDB-lite"/>
    </source>
</evidence>
<keyword evidence="8" id="KW-0812">Transmembrane</keyword>
<keyword evidence="8" id="KW-1133">Transmembrane helix</keyword>
<dbReference type="EMBL" id="CP027860">
    <property type="protein sequence ID" value="AVP99545.1"/>
    <property type="molecule type" value="Genomic_DNA"/>
</dbReference>
<keyword evidence="8" id="KW-0472">Membrane</keyword>
<gene>
    <name evidence="10" type="ORF">C7S18_21255</name>
</gene>
<evidence type="ECO:0000256" key="1">
    <source>
        <dbReference type="ARBA" id="ARBA00022679"/>
    </source>
</evidence>
<evidence type="ECO:0000313" key="10">
    <source>
        <dbReference type="EMBL" id="AVP99545.1"/>
    </source>
</evidence>
<dbReference type="PANTHER" id="PTHR43289:SF6">
    <property type="entry name" value="SERINE_THREONINE-PROTEIN KINASE NEKL-3"/>
    <property type="match status" value="1"/>
</dbReference>
<dbReference type="Proteomes" id="UP000241074">
    <property type="component" value="Chromosome"/>
</dbReference>
<evidence type="ECO:0000256" key="6">
    <source>
        <dbReference type="SAM" id="Coils"/>
    </source>
</evidence>
<feature type="domain" description="Protein kinase" evidence="9">
    <location>
        <begin position="71"/>
        <end position="375"/>
    </location>
</feature>
<dbReference type="SUPFAM" id="SSF56112">
    <property type="entry name" value="Protein kinase-like (PK-like)"/>
    <property type="match status" value="1"/>
</dbReference>
<evidence type="ECO:0000256" key="2">
    <source>
        <dbReference type="ARBA" id="ARBA00022741"/>
    </source>
</evidence>
<keyword evidence="3" id="KW-0418">Kinase</keyword>
<dbReference type="InterPro" id="IPR011990">
    <property type="entry name" value="TPR-like_helical_dom_sf"/>
</dbReference>
<name>A0A2P1PXI0_9GAMM</name>
<evidence type="ECO:0000256" key="5">
    <source>
        <dbReference type="PROSITE-ProRule" id="PRU10141"/>
    </source>
</evidence>
<dbReference type="InterPro" id="IPR000719">
    <property type="entry name" value="Prot_kinase_dom"/>
</dbReference>
<dbReference type="InterPro" id="IPR008271">
    <property type="entry name" value="Ser/Thr_kinase_AS"/>
</dbReference>
<evidence type="ECO:0000256" key="4">
    <source>
        <dbReference type="ARBA" id="ARBA00022840"/>
    </source>
</evidence>
<dbReference type="Pfam" id="PF00069">
    <property type="entry name" value="Pkinase"/>
    <property type="match status" value="1"/>
</dbReference>
<dbReference type="SMART" id="SM00220">
    <property type="entry name" value="S_TKc"/>
    <property type="match status" value="1"/>
</dbReference>
<dbReference type="AlphaFoldDB" id="A0A2P1PXI0"/>
<dbReference type="Gene3D" id="1.25.40.10">
    <property type="entry name" value="Tetratricopeptide repeat domain"/>
    <property type="match status" value="3"/>
</dbReference>
<evidence type="ECO:0000256" key="3">
    <source>
        <dbReference type="ARBA" id="ARBA00022777"/>
    </source>
</evidence>
<dbReference type="InterPro" id="IPR017441">
    <property type="entry name" value="Protein_kinase_ATP_BS"/>
</dbReference>
<feature type="binding site" evidence="5">
    <location>
        <position position="101"/>
    </location>
    <ligand>
        <name>ATP</name>
        <dbReference type="ChEBI" id="CHEBI:30616"/>
    </ligand>
</feature>
<reference evidence="10 11" key="1">
    <citation type="submission" date="2018-03" db="EMBL/GenBank/DDBJ databases">
        <title>Ahniella affigens gen. nov., sp. nov., a gammaproteobacterium isolated from sandy soil near a stream.</title>
        <authorList>
            <person name="Ko Y."/>
            <person name="Kim J.-H."/>
        </authorList>
    </citation>
    <scope>NUCLEOTIDE SEQUENCE [LARGE SCALE GENOMIC DNA]</scope>
    <source>
        <strain evidence="10 11">D13</strain>
    </source>
</reference>
<dbReference type="SUPFAM" id="SSF48452">
    <property type="entry name" value="TPR-like"/>
    <property type="match status" value="3"/>
</dbReference>
<dbReference type="PROSITE" id="PS50011">
    <property type="entry name" value="PROTEIN_KINASE_DOM"/>
    <property type="match status" value="1"/>
</dbReference>
<feature type="transmembrane region" description="Helical" evidence="8">
    <location>
        <begin position="394"/>
        <end position="416"/>
    </location>
</feature>
<reference evidence="10 11" key="2">
    <citation type="submission" date="2018-03" db="EMBL/GenBank/DDBJ databases">
        <authorList>
            <person name="Keele B.F."/>
        </authorList>
    </citation>
    <scope>NUCLEOTIDE SEQUENCE [LARGE SCALE GENOMIC DNA]</scope>
    <source>
        <strain evidence="10 11">D13</strain>
    </source>
</reference>
<dbReference type="Gene3D" id="1.10.510.10">
    <property type="entry name" value="Transferase(Phosphotransferase) domain 1"/>
    <property type="match status" value="1"/>
</dbReference>
<sequence>MSGNRSDQHEDPTQIQRDLDATSLPPVGPVEPTLGPEATSINPSSQPSAGGAAFAAPVQPVNLIGSAIGPYRILAELGTGGMGAVFLAEQREPVRRQVALKLLRAGMDSQDLLDRFRSEGDLLARMNHPNIAQILDVGASPDGRLYFAMEYVPGVPLVEFCNRRGIDTAHRLELFLQVCEGVQHAHQKGVIHRDLKPSNLLVADYQGQLLVKVIDFGIAKSIDSAGRGDVGTTQIGVPIGTPAYMSPEQAAGDPSAIDTRTDVYALGVVLFKLLTDELPIPAEQIQRAIHGDLARLLREANVTAPSRMVTELGKQPSAEWKRAMGGDYPMQARKLSGDLDWITLKALERERDRRYGSVGEFGADLRRHLTGEPVLASPPSRAYRFRKFVARNRLMVAASAAVLLSLVIGIIGTTAMTIEARAQRLRAEKALAVAESERARAFASMDFLENMIAAPDPWNLQGRPETARDIRVVDALRQAVGKLDASFAHDPGLRSEVGVLLGRTLRRLGDMQRARQTLEQAVADAQKAHAADSPKRLQAELELALLKVDQGEFKDAQAEFARLMPRLDAGLGLPEQLEEEARRSEVEIARELGDIDTAVSLARRNLELMTKRFGTDGPSVTGARANLADMLGRKGEWQEANALIDQAYQSVLTRYGPTHPIVIGVLSKQADLAAREGKYDVAERRYRQAAQSSEQVFGAEHEDTLRQWAHVAMTLYEAGKVAKAIPLFERVIPLRTATAGPDNPNVLTMRSNYALALRAAGRLEEAERELSDIYERRRRVLGETLPETAKTLGTLALVVRDRGDLARAEVLLSQAVILYGKANGINHPETIMLASNHLSYLRDLGELDRAIAGYADLLPRAEAHLPPGHWHLAAIQANYGVALGMAGRFDEGEALIKQSLAELERQFGADDPRSQAIRKRLETLQQQRRKAGQ</sequence>
<dbReference type="Pfam" id="PF13374">
    <property type="entry name" value="TPR_10"/>
    <property type="match status" value="1"/>
</dbReference>
<feature type="compositionally biased region" description="Polar residues" evidence="7">
    <location>
        <begin position="39"/>
        <end position="48"/>
    </location>
</feature>
<dbReference type="Gene3D" id="3.30.200.20">
    <property type="entry name" value="Phosphorylase Kinase, domain 1"/>
    <property type="match status" value="1"/>
</dbReference>
<dbReference type="Pfam" id="PF13424">
    <property type="entry name" value="TPR_12"/>
    <property type="match status" value="2"/>
</dbReference>
<keyword evidence="2 5" id="KW-0547">Nucleotide-binding</keyword>
<evidence type="ECO:0000313" key="11">
    <source>
        <dbReference type="Proteomes" id="UP000241074"/>
    </source>
</evidence>
<evidence type="ECO:0000259" key="9">
    <source>
        <dbReference type="PROSITE" id="PS50011"/>
    </source>
</evidence>
<keyword evidence="6" id="KW-0175">Coiled coil</keyword>
<dbReference type="RefSeq" id="WP_106893462.1">
    <property type="nucleotide sequence ID" value="NZ_CP027860.1"/>
</dbReference>
<accession>A0A2P1PXI0</accession>
<proteinExistence type="predicted"/>
<keyword evidence="1" id="KW-0808">Transferase</keyword>